<dbReference type="PANTHER" id="PTHR30561">
    <property type="entry name" value="SMR FAMILY PROTON-DEPENDENT DRUG EFFLUX TRANSPORTER SUGE"/>
    <property type="match status" value="1"/>
</dbReference>
<dbReference type="GO" id="GO:0022857">
    <property type="term" value="F:transmembrane transporter activity"/>
    <property type="evidence" value="ECO:0007669"/>
    <property type="project" value="InterPro"/>
</dbReference>
<dbReference type="GO" id="GO:1990961">
    <property type="term" value="P:xenobiotic detoxification by transmembrane export across the plasma membrane"/>
    <property type="evidence" value="ECO:0007669"/>
    <property type="project" value="UniProtKB-ARBA"/>
</dbReference>
<evidence type="ECO:0000256" key="5">
    <source>
        <dbReference type="ARBA" id="ARBA00022989"/>
    </source>
</evidence>
<evidence type="ECO:0000313" key="11">
    <source>
        <dbReference type="EMBL" id="HED31862.1"/>
    </source>
</evidence>
<dbReference type="EMBL" id="DSBW01000210">
    <property type="protein sequence ID" value="HED31862.1"/>
    <property type="molecule type" value="Genomic_DNA"/>
</dbReference>
<evidence type="ECO:0000256" key="4">
    <source>
        <dbReference type="ARBA" id="ARBA00022692"/>
    </source>
</evidence>
<feature type="transmembrane region" description="Helical" evidence="10">
    <location>
        <begin position="27"/>
        <end position="46"/>
    </location>
</feature>
<dbReference type="FunFam" id="1.10.3730.20:FF:000001">
    <property type="entry name" value="Quaternary ammonium compound resistance transporter SugE"/>
    <property type="match status" value="1"/>
</dbReference>
<evidence type="ECO:0000256" key="6">
    <source>
        <dbReference type="ARBA" id="ARBA00023136"/>
    </source>
</evidence>
<protein>
    <recommendedName>
        <fullName evidence="8">Guanidinium exporter</fullName>
    </recommendedName>
</protein>
<name>A0A831SUE7_PROAE</name>
<dbReference type="PANTHER" id="PTHR30561:SF0">
    <property type="entry name" value="GUANIDINIUM EXPORTER"/>
    <property type="match status" value="1"/>
</dbReference>
<dbReference type="InterPro" id="IPR037185">
    <property type="entry name" value="EmrE-like"/>
</dbReference>
<evidence type="ECO:0000256" key="1">
    <source>
        <dbReference type="ARBA" id="ARBA00004651"/>
    </source>
</evidence>
<keyword evidence="3" id="KW-1003">Cell membrane</keyword>
<feature type="transmembrane region" description="Helical" evidence="10">
    <location>
        <begin position="84"/>
        <end position="103"/>
    </location>
</feature>
<keyword evidence="2" id="KW-0813">Transport</keyword>
<keyword evidence="5 10" id="KW-1133">Transmembrane helix</keyword>
<evidence type="ECO:0000256" key="3">
    <source>
        <dbReference type="ARBA" id="ARBA00022475"/>
    </source>
</evidence>
<feature type="transmembrane region" description="Helical" evidence="10">
    <location>
        <begin position="58"/>
        <end position="78"/>
    </location>
</feature>
<keyword evidence="4 9" id="KW-0812">Transmembrane</keyword>
<dbReference type="InterPro" id="IPR000390">
    <property type="entry name" value="Small_drug/metabolite_transptr"/>
</dbReference>
<dbReference type="AlphaFoldDB" id="A0A831SUE7"/>
<comment type="similarity">
    <text evidence="7">Belongs to the drug/metabolite transporter (DMT) superfamily. Small multidrug resistance (SMR) (TC 2.A.7.1) family. Gdx/SugE subfamily.</text>
</comment>
<dbReference type="InterPro" id="IPR045324">
    <property type="entry name" value="Small_multidrug_res"/>
</dbReference>
<sequence>MAWIYLLVGGVFECAWAVSLKLSDGFSRPVPALVTVVTMLISLWMLSLAMKTLPAGTAYAVWTGIGAAGVALIGMFVFGESRELLRIFCIFLIVVGVVGLRLVSSGQP</sequence>
<dbReference type="Pfam" id="PF00893">
    <property type="entry name" value="Multi_Drug_Res"/>
    <property type="match status" value="1"/>
</dbReference>
<gene>
    <name evidence="11" type="ORF">ENN50_09360</name>
</gene>
<organism evidence="11">
    <name type="scientific">Prosthecochloris aestuarii</name>
    <dbReference type="NCBI Taxonomy" id="1102"/>
    <lineage>
        <taxon>Bacteria</taxon>
        <taxon>Pseudomonadati</taxon>
        <taxon>Chlorobiota</taxon>
        <taxon>Chlorobiia</taxon>
        <taxon>Chlorobiales</taxon>
        <taxon>Chlorobiaceae</taxon>
        <taxon>Prosthecochloris</taxon>
    </lineage>
</organism>
<reference evidence="11" key="1">
    <citation type="journal article" date="2020" name="mSystems">
        <title>Genome- and Community-Level Interaction Insights into Carbon Utilization and Element Cycling Functions of Hydrothermarchaeota in Hydrothermal Sediment.</title>
        <authorList>
            <person name="Zhou Z."/>
            <person name="Liu Y."/>
            <person name="Xu W."/>
            <person name="Pan J."/>
            <person name="Luo Z.H."/>
            <person name="Li M."/>
        </authorList>
    </citation>
    <scope>NUCLEOTIDE SEQUENCE [LARGE SCALE GENOMIC DNA]</scope>
    <source>
        <strain evidence="11">SpSt-1181</strain>
    </source>
</reference>
<comment type="caution">
    <text evidence="11">The sequence shown here is derived from an EMBL/GenBank/DDBJ whole genome shotgun (WGS) entry which is preliminary data.</text>
</comment>
<proteinExistence type="inferred from homology"/>
<evidence type="ECO:0000256" key="10">
    <source>
        <dbReference type="SAM" id="Phobius"/>
    </source>
</evidence>
<dbReference type="Gene3D" id="1.10.3730.20">
    <property type="match status" value="1"/>
</dbReference>
<comment type="subcellular location">
    <subcellularLocation>
        <location evidence="1 9">Cell membrane</location>
        <topology evidence="1 9">Multi-pass membrane protein</topology>
    </subcellularLocation>
</comment>
<dbReference type="Proteomes" id="UP000886335">
    <property type="component" value="Unassembled WGS sequence"/>
</dbReference>
<evidence type="ECO:0000256" key="2">
    <source>
        <dbReference type="ARBA" id="ARBA00022448"/>
    </source>
</evidence>
<accession>A0A831SUE7</accession>
<dbReference type="GO" id="GO:0005886">
    <property type="term" value="C:plasma membrane"/>
    <property type="evidence" value="ECO:0007669"/>
    <property type="project" value="UniProtKB-SubCell"/>
</dbReference>
<keyword evidence="6 10" id="KW-0472">Membrane</keyword>
<evidence type="ECO:0000256" key="7">
    <source>
        <dbReference type="ARBA" id="ARBA00038151"/>
    </source>
</evidence>
<evidence type="ECO:0000256" key="9">
    <source>
        <dbReference type="RuleBase" id="RU003942"/>
    </source>
</evidence>
<dbReference type="SUPFAM" id="SSF103481">
    <property type="entry name" value="Multidrug resistance efflux transporter EmrE"/>
    <property type="match status" value="1"/>
</dbReference>
<evidence type="ECO:0000256" key="8">
    <source>
        <dbReference type="ARBA" id="ARBA00039168"/>
    </source>
</evidence>